<evidence type="ECO:0000313" key="6">
    <source>
        <dbReference type="Proteomes" id="UP000287171"/>
    </source>
</evidence>
<evidence type="ECO:0000313" key="5">
    <source>
        <dbReference type="EMBL" id="GCE31991.1"/>
    </source>
</evidence>
<dbReference type="Pfam" id="PF12705">
    <property type="entry name" value="PDDEXK_1"/>
    <property type="match status" value="1"/>
</dbReference>
<feature type="domain" description="PD-(D/E)XK endonuclease-like" evidence="4">
    <location>
        <begin position="18"/>
        <end position="339"/>
    </location>
</feature>
<dbReference type="InterPro" id="IPR038726">
    <property type="entry name" value="PDDEXK_AddAB-type"/>
</dbReference>
<reference evidence="6" key="1">
    <citation type="submission" date="2018-12" db="EMBL/GenBank/DDBJ databases">
        <title>Tengunoibacter tsumagoiensis gen. nov., sp. nov., Dictyobacter kobayashii sp. nov., D. alpinus sp. nov., and D. joshuensis sp. nov. and description of Dictyobacteraceae fam. nov. within the order Ktedonobacterales isolated from Tengu-no-mugimeshi.</title>
        <authorList>
            <person name="Wang C.M."/>
            <person name="Zheng Y."/>
            <person name="Sakai Y."/>
            <person name="Toyoda A."/>
            <person name="Minakuchi Y."/>
            <person name="Abe K."/>
            <person name="Yokota A."/>
            <person name="Yabe S."/>
        </authorList>
    </citation>
    <scope>NUCLEOTIDE SEQUENCE [LARGE SCALE GENOMIC DNA]</scope>
    <source>
        <strain evidence="6">Uno16</strain>
    </source>
</reference>
<dbReference type="GO" id="GO:0004386">
    <property type="term" value="F:helicase activity"/>
    <property type="evidence" value="ECO:0007669"/>
    <property type="project" value="UniProtKB-KW"/>
</dbReference>
<keyword evidence="2" id="KW-0378">Hydrolase</keyword>
<evidence type="ECO:0000256" key="1">
    <source>
        <dbReference type="ARBA" id="ARBA00022763"/>
    </source>
</evidence>
<dbReference type="EMBL" id="BIFT01000003">
    <property type="protein sequence ID" value="GCE31991.1"/>
    <property type="molecule type" value="Genomic_DNA"/>
</dbReference>
<protein>
    <recommendedName>
        <fullName evidence="4">PD-(D/E)XK endonuclease-like domain-containing protein</fullName>
    </recommendedName>
</protein>
<keyword evidence="3" id="KW-0234">DNA repair</keyword>
<evidence type="ECO:0000256" key="2">
    <source>
        <dbReference type="ARBA" id="ARBA00022806"/>
    </source>
</evidence>
<dbReference type="GO" id="GO:0006281">
    <property type="term" value="P:DNA repair"/>
    <property type="evidence" value="ECO:0007669"/>
    <property type="project" value="UniProtKB-KW"/>
</dbReference>
<sequence>MPFVLDEVTSTILKERPLSVSQLRTFDRCPKSYELQYLTNPRTPVLDMGAAVWFGKVIQQIIQRAYHEVPLLEGHLQVWQQECGPIFEDLQDWFHLDVASRKSGAANSHARKDWNQAHPEYKTLTARIDAHQQEYLSNWNWSEKYPLTAYYRWSATFARTTPMSQIVLPYAALVEGLPVRWPDGEVIRRFDGEDGGREHYKLLHGVIGGAHVVGVPDQFGVDPDGTAWISDNKVTASQLSSEELGYDSQLAVYYILLRQNTWITDGQPTRVGHCYIKEKEPPRYEWSDISHYDDLVLPQLHDHFAQLKAAIVKGQFLRVRGIQPAAFSPCKFCGVRYACLTPQDHIEREVTK</sequence>
<dbReference type="OrthoDB" id="9789585at2"/>
<keyword evidence="2" id="KW-0067">ATP-binding</keyword>
<evidence type="ECO:0000256" key="3">
    <source>
        <dbReference type="ARBA" id="ARBA00023204"/>
    </source>
</evidence>
<organism evidence="5 6">
    <name type="scientific">Dictyobacter alpinus</name>
    <dbReference type="NCBI Taxonomy" id="2014873"/>
    <lineage>
        <taxon>Bacteria</taxon>
        <taxon>Bacillati</taxon>
        <taxon>Chloroflexota</taxon>
        <taxon>Ktedonobacteria</taxon>
        <taxon>Ktedonobacterales</taxon>
        <taxon>Dictyobacteraceae</taxon>
        <taxon>Dictyobacter</taxon>
    </lineage>
</organism>
<keyword evidence="6" id="KW-1185">Reference proteome</keyword>
<name>A0A402BKX4_9CHLR</name>
<proteinExistence type="predicted"/>
<dbReference type="AlphaFoldDB" id="A0A402BKX4"/>
<accession>A0A402BKX4</accession>
<comment type="caution">
    <text evidence="5">The sequence shown here is derived from an EMBL/GenBank/DDBJ whole genome shotgun (WGS) entry which is preliminary data.</text>
</comment>
<dbReference type="Proteomes" id="UP000287171">
    <property type="component" value="Unassembled WGS sequence"/>
</dbReference>
<keyword evidence="2" id="KW-0547">Nucleotide-binding</keyword>
<gene>
    <name evidence="5" type="ORF">KDA_74750</name>
</gene>
<keyword evidence="1" id="KW-0227">DNA damage</keyword>
<evidence type="ECO:0000259" key="4">
    <source>
        <dbReference type="Pfam" id="PF12705"/>
    </source>
</evidence>
<keyword evidence="2" id="KW-0347">Helicase</keyword>
<dbReference type="RefSeq" id="WP_126632010.1">
    <property type="nucleotide sequence ID" value="NZ_BIFT01000003.1"/>
</dbReference>